<reference evidence="8 9" key="1">
    <citation type="submission" date="2022-12" db="EMBL/GenBank/DDBJ databases">
        <title>Draft genome sequence of Paenibacillus sp. dW9.</title>
        <authorList>
            <person name="Choi E.-W."/>
            <person name="Kim D.-U."/>
        </authorList>
    </citation>
    <scope>NUCLEOTIDE SEQUENCE [LARGE SCALE GENOMIC DNA]</scope>
    <source>
        <strain evidence="9">dW9</strain>
    </source>
</reference>
<evidence type="ECO:0000256" key="5">
    <source>
        <dbReference type="PROSITE-ProRule" id="PRU01248"/>
    </source>
</evidence>
<evidence type="ECO:0000256" key="3">
    <source>
        <dbReference type="ARBA" id="ARBA00023125"/>
    </source>
</evidence>
<dbReference type="InterPro" id="IPR002104">
    <property type="entry name" value="Integrase_catalytic"/>
</dbReference>
<protein>
    <submittedName>
        <fullName evidence="8">Tyrosine-type recombinase/integrase</fullName>
    </submittedName>
</protein>
<evidence type="ECO:0000256" key="1">
    <source>
        <dbReference type="ARBA" id="ARBA00008857"/>
    </source>
</evidence>
<dbReference type="InterPro" id="IPR010998">
    <property type="entry name" value="Integrase_recombinase_N"/>
</dbReference>
<dbReference type="PANTHER" id="PTHR30349:SF64">
    <property type="entry name" value="PROPHAGE INTEGRASE INTD-RELATED"/>
    <property type="match status" value="1"/>
</dbReference>
<keyword evidence="4" id="KW-0233">DNA recombination</keyword>
<proteinExistence type="inferred from homology"/>
<dbReference type="InterPro" id="IPR044068">
    <property type="entry name" value="CB"/>
</dbReference>
<keyword evidence="9" id="KW-1185">Reference proteome</keyword>
<feature type="domain" description="Core-binding (CB)" evidence="7">
    <location>
        <begin position="94"/>
        <end position="175"/>
    </location>
</feature>
<dbReference type="InterPro" id="IPR011010">
    <property type="entry name" value="DNA_brk_join_enz"/>
</dbReference>
<name>A0ABT4QIP7_9BACL</name>
<dbReference type="InterPro" id="IPR050090">
    <property type="entry name" value="Tyrosine_recombinase_XerCD"/>
</dbReference>
<dbReference type="InterPro" id="IPR004107">
    <property type="entry name" value="Integrase_SAM-like_N"/>
</dbReference>
<evidence type="ECO:0000313" key="9">
    <source>
        <dbReference type="Proteomes" id="UP001527882"/>
    </source>
</evidence>
<evidence type="ECO:0000259" key="7">
    <source>
        <dbReference type="PROSITE" id="PS51900"/>
    </source>
</evidence>
<dbReference type="Gene3D" id="1.10.443.10">
    <property type="entry name" value="Intergrase catalytic core"/>
    <property type="match status" value="1"/>
</dbReference>
<dbReference type="RefSeq" id="WP_269885275.1">
    <property type="nucleotide sequence ID" value="NZ_JAQAGZ010000026.1"/>
</dbReference>
<gene>
    <name evidence="8" type="ORF">O9H85_31150</name>
</gene>
<dbReference type="PROSITE" id="PS51898">
    <property type="entry name" value="TYR_RECOMBINASE"/>
    <property type="match status" value="1"/>
</dbReference>
<dbReference type="EMBL" id="JAQAGZ010000026">
    <property type="protein sequence ID" value="MCZ8516744.1"/>
    <property type="molecule type" value="Genomic_DNA"/>
</dbReference>
<dbReference type="Pfam" id="PF13495">
    <property type="entry name" value="Phage_int_SAM_4"/>
    <property type="match status" value="1"/>
</dbReference>
<keyword evidence="2" id="KW-0229">DNA integration</keyword>
<dbReference type="PROSITE" id="PS51900">
    <property type="entry name" value="CB"/>
    <property type="match status" value="1"/>
</dbReference>
<accession>A0ABT4QIP7</accession>
<sequence length="383" mass="43390">MIVIQKSGEDKLSVRFGYDVELVERIKTITGRKYDANAKVWLVSYSISMVRMLKALFSDRLIVWETGLDPDGTDGSTIAAGIGEVECKKKELTKLAKHALDSFDDTLKLKGYSTQTRKAYVGHTRRFLLGLSVPLSSVHRTEFENYLLAVLDEDRSYAYLNQTVSALKLFCKETLQRADLSFSLPRAQKEKRLPDVLSADEVMSILCSVDNLKHRAILYVAYSAGLRVSEVVNLKVQDLDGERGLIHIRQSKGRKDRYTLLSKAAMELVQAYIRKERPETWLFPGAEDGRHLTIRSVQKMFDRAAARCGIRKHITMHTLRHSFATHLLEAGTDLRYIQELLGHQSSKTTEIYTHVTTKDVRRIQSPLDRIMQDGAGRGTDVGL</sequence>
<dbReference type="PANTHER" id="PTHR30349">
    <property type="entry name" value="PHAGE INTEGRASE-RELATED"/>
    <property type="match status" value="1"/>
</dbReference>
<dbReference type="Proteomes" id="UP001527882">
    <property type="component" value="Unassembled WGS sequence"/>
</dbReference>
<dbReference type="SUPFAM" id="SSF56349">
    <property type="entry name" value="DNA breaking-rejoining enzymes"/>
    <property type="match status" value="1"/>
</dbReference>
<feature type="domain" description="Tyr recombinase" evidence="6">
    <location>
        <begin position="192"/>
        <end position="365"/>
    </location>
</feature>
<organism evidence="8 9">
    <name type="scientific">Paenibacillus gyeongsangnamensis</name>
    <dbReference type="NCBI Taxonomy" id="3388067"/>
    <lineage>
        <taxon>Bacteria</taxon>
        <taxon>Bacillati</taxon>
        <taxon>Bacillota</taxon>
        <taxon>Bacilli</taxon>
        <taxon>Bacillales</taxon>
        <taxon>Paenibacillaceae</taxon>
        <taxon>Paenibacillus</taxon>
    </lineage>
</organism>
<comment type="similarity">
    <text evidence="1">Belongs to the 'phage' integrase family.</text>
</comment>
<dbReference type="Pfam" id="PF00589">
    <property type="entry name" value="Phage_integrase"/>
    <property type="match status" value="1"/>
</dbReference>
<evidence type="ECO:0000256" key="4">
    <source>
        <dbReference type="ARBA" id="ARBA00023172"/>
    </source>
</evidence>
<evidence type="ECO:0000259" key="6">
    <source>
        <dbReference type="PROSITE" id="PS51898"/>
    </source>
</evidence>
<dbReference type="InterPro" id="IPR013762">
    <property type="entry name" value="Integrase-like_cat_sf"/>
</dbReference>
<dbReference type="Gene3D" id="1.10.150.130">
    <property type="match status" value="1"/>
</dbReference>
<keyword evidence="3 5" id="KW-0238">DNA-binding</keyword>
<evidence type="ECO:0000313" key="8">
    <source>
        <dbReference type="EMBL" id="MCZ8516744.1"/>
    </source>
</evidence>
<evidence type="ECO:0000256" key="2">
    <source>
        <dbReference type="ARBA" id="ARBA00022908"/>
    </source>
</evidence>
<comment type="caution">
    <text evidence="8">The sequence shown here is derived from an EMBL/GenBank/DDBJ whole genome shotgun (WGS) entry which is preliminary data.</text>
</comment>